<dbReference type="OrthoDB" id="9794761at2"/>
<dbReference type="InterPro" id="IPR029058">
    <property type="entry name" value="AB_hydrolase_fold"/>
</dbReference>
<name>A0A1M5VC94_9FIRM</name>
<evidence type="ECO:0000313" key="1">
    <source>
        <dbReference type="EMBL" id="SHH72811.1"/>
    </source>
</evidence>
<keyword evidence="2" id="KW-1185">Reference proteome</keyword>
<gene>
    <name evidence="1" type="ORF">SAMN02745823_00755</name>
</gene>
<dbReference type="InterPro" id="IPR050583">
    <property type="entry name" value="Mycobacterial_A85_antigen"/>
</dbReference>
<dbReference type="SUPFAM" id="SSF53474">
    <property type="entry name" value="alpha/beta-Hydrolases"/>
    <property type="match status" value="1"/>
</dbReference>
<protein>
    <submittedName>
        <fullName evidence="1">Predicted hydrolase of the alpha/beta superfamily</fullName>
    </submittedName>
</protein>
<organism evidence="1 2">
    <name type="scientific">Sporobacter termitidis DSM 10068</name>
    <dbReference type="NCBI Taxonomy" id="1123282"/>
    <lineage>
        <taxon>Bacteria</taxon>
        <taxon>Bacillati</taxon>
        <taxon>Bacillota</taxon>
        <taxon>Clostridia</taxon>
        <taxon>Eubacteriales</taxon>
        <taxon>Oscillospiraceae</taxon>
        <taxon>Sporobacter</taxon>
    </lineage>
</organism>
<keyword evidence="1" id="KW-0378">Hydrolase</keyword>
<dbReference type="EMBL" id="FQXV01000002">
    <property type="protein sequence ID" value="SHH72811.1"/>
    <property type="molecule type" value="Genomic_DNA"/>
</dbReference>
<dbReference type="GO" id="GO:0016787">
    <property type="term" value="F:hydrolase activity"/>
    <property type="evidence" value="ECO:0007669"/>
    <property type="project" value="UniProtKB-KW"/>
</dbReference>
<dbReference type="Gene3D" id="3.40.50.1820">
    <property type="entry name" value="alpha/beta hydrolase"/>
    <property type="match status" value="1"/>
</dbReference>
<dbReference type="STRING" id="1123282.SAMN02745823_00755"/>
<dbReference type="PANTHER" id="PTHR48098">
    <property type="entry name" value="ENTEROCHELIN ESTERASE-RELATED"/>
    <property type="match status" value="1"/>
</dbReference>
<dbReference type="Proteomes" id="UP000183995">
    <property type="component" value="Unassembled WGS sequence"/>
</dbReference>
<reference evidence="1 2" key="1">
    <citation type="submission" date="2016-11" db="EMBL/GenBank/DDBJ databases">
        <authorList>
            <person name="Jaros S."/>
            <person name="Januszkiewicz K."/>
            <person name="Wedrychowicz H."/>
        </authorList>
    </citation>
    <scope>NUCLEOTIDE SEQUENCE [LARGE SCALE GENOMIC DNA]</scope>
    <source>
        <strain evidence="1 2">DSM 10068</strain>
    </source>
</reference>
<sequence>MKGTITHFQKDGRPVSVYLPKTADRLIPVVYMLAGPDPGLELTGPAERAEAATESGECRPFIAVAAGTRHWNSDYAPWPAPPLLDSEPPFTGGASDLLRWLTEDLMPFIEGEFPVQAGAHGRAVLGYSLAGLAALYAMYVTDAFIACGCCSGSMWYDGWPEFMAANSPRPGSRIYLSLGKKEEKARNPRMAAVGDATRAAHARLSADANVAETALIWHDGGHFSAVPARVSAAMTWLSR</sequence>
<proteinExistence type="predicted"/>
<dbReference type="InterPro" id="IPR000801">
    <property type="entry name" value="Esterase-like"/>
</dbReference>
<dbReference type="RefSeq" id="WP_073076328.1">
    <property type="nucleotide sequence ID" value="NZ_FQXV01000002.1"/>
</dbReference>
<dbReference type="AlphaFoldDB" id="A0A1M5VC94"/>
<dbReference type="Pfam" id="PF00756">
    <property type="entry name" value="Esterase"/>
    <property type="match status" value="1"/>
</dbReference>
<dbReference type="PANTHER" id="PTHR48098:SF6">
    <property type="entry name" value="FERRI-BACILLIBACTIN ESTERASE BESA"/>
    <property type="match status" value="1"/>
</dbReference>
<evidence type="ECO:0000313" key="2">
    <source>
        <dbReference type="Proteomes" id="UP000183995"/>
    </source>
</evidence>
<accession>A0A1M5VC94</accession>